<sequence>MAYKAGTKIICEITRSKFYPIIQPKNIGITCCRFYHLLTTRGKTNLLGVLKHEEIVVAKLSWRGFKQGVIRNLVAYKLLSPRRYLLERNSQYSSGSLLPVKIEPQDCETNDIHQTKPNIKSENDEVIKTTEPVLTDESGLKKIRPRIPPRNLNEIAFSRKQDLSSDYRSLSRVRLNMFSKLYLSEPTSQYNKKQKHQFKQQEPDQLEVVFTDELSVVDEDFKQKLNPRSPPQQQAPTLNKSLISKSDHTPHHSKTLDRFPLHDIGLPNSANKHSFGRVEKAHPAMSMERTMQVFRNKARTSSGVVSADKKSTSPLQSVMTGKKDLAGVGKGVVRSLTGGQLRKNTQRLYACGHSQADSRMNGEHMNPEIISASHGSITSTKFQDFTPRFRIKRDLVSVVMNTTRIPIINRKTPKFVEKVTEDFKMEFTPIQRSSMPDSKQQKLKLIPDPPVRTWNFAPRRSRVQPTPTLNKKYSYKYVLNPSGTTLRQTVVLKTPKNSSSNESFVLSNRSRSGSTLSRL</sequence>
<dbReference type="AlphaFoldDB" id="A0A7R8V1K7"/>
<dbReference type="OrthoDB" id="10573519at2759"/>
<proteinExistence type="predicted"/>
<feature type="region of interest" description="Disordered" evidence="1">
    <location>
        <begin position="299"/>
        <end position="318"/>
    </location>
</feature>
<organism evidence="2 3">
    <name type="scientific">Hermetia illucens</name>
    <name type="common">Black soldier fly</name>
    <dbReference type="NCBI Taxonomy" id="343691"/>
    <lineage>
        <taxon>Eukaryota</taxon>
        <taxon>Metazoa</taxon>
        <taxon>Ecdysozoa</taxon>
        <taxon>Arthropoda</taxon>
        <taxon>Hexapoda</taxon>
        <taxon>Insecta</taxon>
        <taxon>Pterygota</taxon>
        <taxon>Neoptera</taxon>
        <taxon>Endopterygota</taxon>
        <taxon>Diptera</taxon>
        <taxon>Brachycera</taxon>
        <taxon>Stratiomyomorpha</taxon>
        <taxon>Stratiomyidae</taxon>
        <taxon>Hermetiinae</taxon>
        <taxon>Hermetia</taxon>
    </lineage>
</organism>
<name>A0A7R8V1K7_HERIL</name>
<accession>A0A7R8V1K7</accession>
<keyword evidence="3" id="KW-1185">Reference proteome</keyword>
<evidence type="ECO:0000256" key="1">
    <source>
        <dbReference type="SAM" id="MobiDB-lite"/>
    </source>
</evidence>
<feature type="region of interest" description="Disordered" evidence="1">
    <location>
        <begin position="497"/>
        <end position="519"/>
    </location>
</feature>
<dbReference type="EMBL" id="LR899013">
    <property type="protein sequence ID" value="CAD7090928.1"/>
    <property type="molecule type" value="Genomic_DNA"/>
</dbReference>
<dbReference type="Proteomes" id="UP000594454">
    <property type="component" value="Chromosome 5"/>
</dbReference>
<gene>
    <name evidence="2" type="ORF">HERILL_LOCUS13382</name>
</gene>
<reference evidence="2 3" key="1">
    <citation type="submission" date="2020-11" db="EMBL/GenBank/DDBJ databases">
        <authorList>
            <person name="Wallbank WR R."/>
            <person name="Pardo Diaz C."/>
            <person name="Kozak K."/>
            <person name="Martin S."/>
            <person name="Jiggins C."/>
            <person name="Moest M."/>
            <person name="Warren A I."/>
            <person name="Generalovic N T."/>
            <person name="Byers J.R.P. K."/>
            <person name="Montejo-Kovacevich G."/>
            <person name="Yen C E."/>
        </authorList>
    </citation>
    <scope>NUCLEOTIDE SEQUENCE [LARGE SCALE GENOMIC DNA]</scope>
</reference>
<dbReference type="InParanoid" id="A0A7R8V1K7"/>
<protein>
    <submittedName>
        <fullName evidence="2">Uncharacterized protein</fullName>
    </submittedName>
</protein>
<evidence type="ECO:0000313" key="3">
    <source>
        <dbReference type="Proteomes" id="UP000594454"/>
    </source>
</evidence>
<evidence type="ECO:0000313" key="2">
    <source>
        <dbReference type="EMBL" id="CAD7090928.1"/>
    </source>
</evidence>